<dbReference type="PANTHER" id="PTHR11476">
    <property type="entry name" value="HISTIDYL-TRNA SYNTHETASE"/>
    <property type="match status" value="1"/>
</dbReference>
<dbReference type="EC" id="6.1.1.21" evidence="3"/>
<dbReference type="GO" id="GO:0005739">
    <property type="term" value="C:mitochondrion"/>
    <property type="evidence" value="ECO:0007669"/>
    <property type="project" value="TreeGrafter"/>
</dbReference>
<keyword evidence="5" id="KW-0436">Ligase</keyword>
<dbReference type="GO" id="GO:0006427">
    <property type="term" value="P:histidyl-tRNA aminoacylation"/>
    <property type="evidence" value="ECO:0007669"/>
    <property type="project" value="InterPro"/>
</dbReference>
<keyword evidence="8" id="KW-0648">Protein biosynthesis</keyword>
<dbReference type="CDD" id="cd00859">
    <property type="entry name" value="HisRS_anticodon"/>
    <property type="match status" value="1"/>
</dbReference>
<feature type="compositionally biased region" description="Low complexity" evidence="12">
    <location>
        <begin position="26"/>
        <end position="39"/>
    </location>
</feature>
<dbReference type="InterPro" id="IPR015807">
    <property type="entry name" value="His-tRNA-ligase"/>
</dbReference>
<dbReference type="GO" id="GO:0004821">
    <property type="term" value="F:histidine-tRNA ligase activity"/>
    <property type="evidence" value="ECO:0007669"/>
    <property type="project" value="UniProtKB-EC"/>
</dbReference>
<evidence type="ECO:0000256" key="4">
    <source>
        <dbReference type="ARBA" id="ARBA00022490"/>
    </source>
</evidence>
<evidence type="ECO:0000259" key="14">
    <source>
        <dbReference type="PROSITE" id="PS51185"/>
    </source>
</evidence>
<feature type="domain" description="Aminoacyl-transfer RNA synthetases class-II family profile" evidence="13">
    <location>
        <begin position="151"/>
        <end position="524"/>
    </location>
</feature>
<dbReference type="GO" id="GO:0005524">
    <property type="term" value="F:ATP binding"/>
    <property type="evidence" value="ECO:0007669"/>
    <property type="project" value="UniProtKB-KW"/>
</dbReference>
<keyword evidence="6" id="KW-0547">Nucleotide-binding</keyword>
<evidence type="ECO:0000256" key="8">
    <source>
        <dbReference type="ARBA" id="ARBA00022917"/>
    </source>
</evidence>
<evidence type="ECO:0000256" key="12">
    <source>
        <dbReference type="SAM" id="MobiDB-lite"/>
    </source>
</evidence>
<dbReference type="InterPro" id="IPR009068">
    <property type="entry name" value="uS15_NS1_RNA-bd_sf"/>
</dbReference>
<dbReference type="InterPro" id="IPR006195">
    <property type="entry name" value="aa-tRNA-synth_II"/>
</dbReference>
<dbReference type="Pfam" id="PF00458">
    <property type="entry name" value="WHEP-TRS"/>
    <property type="match status" value="1"/>
</dbReference>
<comment type="subcellular location">
    <subcellularLocation>
        <location evidence="1">Cytoplasm</location>
    </subcellularLocation>
</comment>
<dbReference type="InterPro" id="IPR004154">
    <property type="entry name" value="Anticodon-bd"/>
</dbReference>
<dbReference type="Proteomes" id="UP000324748">
    <property type="component" value="Unassembled WGS sequence"/>
</dbReference>
<evidence type="ECO:0000256" key="6">
    <source>
        <dbReference type="ARBA" id="ARBA00022741"/>
    </source>
</evidence>
<dbReference type="Gene3D" id="3.30.930.10">
    <property type="entry name" value="Bira Bifunctional Protein, Domain 2"/>
    <property type="match status" value="1"/>
</dbReference>
<evidence type="ECO:0000256" key="9">
    <source>
        <dbReference type="ARBA" id="ARBA00023146"/>
    </source>
</evidence>
<name>A0A5B0NEW1_PUCGR</name>
<evidence type="ECO:0000256" key="10">
    <source>
        <dbReference type="ARBA" id="ARBA00030619"/>
    </source>
</evidence>
<feature type="compositionally biased region" description="Polar residues" evidence="12">
    <location>
        <begin position="84"/>
        <end position="93"/>
    </location>
</feature>
<feature type="domain" description="WHEP-TRS" evidence="14">
    <location>
        <begin position="64"/>
        <end position="123"/>
    </location>
</feature>
<dbReference type="HAMAP" id="MF_00127">
    <property type="entry name" value="His_tRNA_synth"/>
    <property type="match status" value="1"/>
</dbReference>
<dbReference type="FunFam" id="3.40.50.800:FF:000015">
    <property type="entry name" value="Histidyl-tRNA synthetase, mitochondrial"/>
    <property type="match status" value="1"/>
</dbReference>
<dbReference type="Gene3D" id="3.40.50.800">
    <property type="entry name" value="Anticodon-binding domain"/>
    <property type="match status" value="1"/>
</dbReference>
<evidence type="ECO:0000256" key="3">
    <source>
        <dbReference type="ARBA" id="ARBA00012815"/>
    </source>
</evidence>
<comment type="catalytic activity">
    <reaction evidence="11">
        <text>tRNA(His) + L-histidine + ATP = L-histidyl-tRNA(His) + AMP + diphosphate + H(+)</text>
        <dbReference type="Rhea" id="RHEA:17313"/>
        <dbReference type="Rhea" id="RHEA-COMP:9665"/>
        <dbReference type="Rhea" id="RHEA-COMP:9689"/>
        <dbReference type="ChEBI" id="CHEBI:15378"/>
        <dbReference type="ChEBI" id="CHEBI:30616"/>
        <dbReference type="ChEBI" id="CHEBI:33019"/>
        <dbReference type="ChEBI" id="CHEBI:57595"/>
        <dbReference type="ChEBI" id="CHEBI:78442"/>
        <dbReference type="ChEBI" id="CHEBI:78527"/>
        <dbReference type="ChEBI" id="CHEBI:456215"/>
        <dbReference type="EC" id="6.1.1.21"/>
    </reaction>
</comment>
<dbReference type="InterPro" id="IPR033656">
    <property type="entry name" value="HisRS_anticodon"/>
</dbReference>
<dbReference type="InterPro" id="IPR045864">
    <property type="entry name" value="aa-tRNA-synth_II/BPL/LPL"/>
</dbReference>
<evidence type="ECO:0000313" key="15">
    <source>
        <dbReference type="EMBL" id="KAA1087266.1"/>
    </source>
</evidence>
<proteinExistence type="inferred from homology"/>
<feature type="region of interest" description="Disordered" evidence="12">
    <location>
        <begin position="114"/>
        <end position="138"/>
    </location>
</feature>
<evidence type="ECO:0000313" key="16">
    <source>
        <dbReference type="Proteomes" id="UP000324748"/>
    </source>
</evidence>
<dbReference type="Gene3D" id="1.10.287.10">
    <property type="entry name" value="S15/NS1, RNA-binding"/>
    <property type="match status" value="1"/>
</dbReference>
<keyword evidence="9 15" id="KW-0030">Aminoacyl-tRNA synthetase</keyword>
<protein>
    <recommendedName>
        <fullName evidence="3">histidine--tRNA ligase</fullName>
        <ecNumber evidence="3">6.1.1.21</ecNumber>
    </recommendedName>
    <alternativeName>
        <fullName evidence="10">Histidyl-tRNA synthetase</fullName>
    </alternativeName>
</protein>
<reference evidence="15 16" key="1">
    <citation type="submission" date="2019-05" db="EMBL/GenBank/DDBJ databases">
        <title>Emergence of the Ug99 lineage of the wheat stem rust pathogen through somatic hybridization.</title>
        <authorList>
            <person name="Li F."/>
            <person name="Upadhyaya N.M."/>
            <person name="Sperschneider J."/>
            <person name="Matny O."/>
            <person name="Nguyen-Phuc H."/>
            <person name="Mago R."/>
            <person name="Raley C."/>
            <person name="Miller M.E."/>
            <person name="Silverstein K.A.T."/>
            <person name="Henningsen E."/>
            <person name="Hirsch C.D."/>
            <person name="Visser B."/>
            <person name="Pretorius Z.A."/>
            <person name="Steffenson B.J."/>
            <person name="Schwessinger B."/>
            <person name="Dodds P.N."/>
            <person name="Figueroa M."/>
        </authorList>
    </citation>
    <scope>NUCLEOTIDE SEQUENCE [LARGE SCALE GENOMIC DNA]</scope>
    <source>
        <strain evidence="15">21-0</strain>
    </source>
</reference>
<evidence type="ECO:0000256" key="2">
    <source>
        <dbReference type="ARBA" id="ARBA00008226"/>
    </source>
</evidence>
<dbReference type="Pfam" id="PF03129">
    <property type="entry name" value="HGTP_anticodon"/>
    <property type="match status" value="1"/>
</dbReference>
<evidence type="ECO:0000256" key="7">
    <source>
        <dbReference type="ARBA" id="ARBA00022840"/>
    </source>
</evidence>
<dbReference type="CDD" id="cd00773">
    <property type="entry name" value="HisRS-like_core"/>
    <property type="match status" value="1"/>
</dbReference>
<evidence type="ECO:0000256" key="5">
    <source>
        <dbReference type="ARBA" id="ARBA00022598"/>
    </source>
</evidence>
<dbReference type="AlphaFoldDB" id="A0A5B0NEW1"/>
<evidence type="ECO:0000259" key="13">
    <source>
        <dbReference type="PROSITE" id="PS50862"/>
    </source>
</evidence>
<evidence type="ECO:0000256" key="1">
    <source>
        <dbReference type="ARBA" id="ARBA00004496"/>
    </source>
</evidence>
<dbReference type="GO" id="GO:0032543">
    <property type="term" value="P:mitochondrial translation"/>
    <property type="evidence" value="ECO:0007669"/>
    <property type="project" value="TreeGrafter"/>
</dbReference>
<dbReference type="SUPFAM" id="SSF47060">
    <property type="entry name" value="S15/NS1 RNA-binding domain"/>
    <property type="match status" value="1"/>
</dbReference>
<dbReference type="OrthoDB" id="1906957at2759"/>
<dbReference type="Pfam" id="PF13393">
    <property type="entry name" value="tRNA-synt_His"/>
    <property type="match status" value="1"/>
</dbReference>
<accession>A0A5B0NEW1</accession>
<dbReference type="FunFam" id="1.10.287.10:FF:000040">
    <property type="entry name" value="Histidyl-tRNA synthetase"/>
    <property type="match status" value="1"/>
</dbReference>
<dbReference type="GO" id="GO:0005829">
    <property type="term" value="C:cytosol"/>
    <property type="evidence" value="ECO:0007669"/>
    <property type="project" value="TreeGrafter"/>
</dbReference>
<dbReference type="GO" id="GO:0003723">
    <property type="term" value="F:RNA binding"/>
    <property type="evidence" value="ECO:0007669"/>
    <property type="project" value="TreeGrafter"/>
</dbReference>
<keyword evidence="7" id="KW-0067">ATP-binding</keyword>
<dbReference type="InterPro" id="IPR036621">
    <property type="entry name" value="Anticodon-bd_dom_sf"/>
</dbReference>
<dbReference type="SUPFAM" id="SSF52954">
    <property type="entry name" value="Class II aaRS ABD-related"/>
    <property type="match status" value="1"/>
</dbReference>
<dbReference type="PROSITE" id="PS50862">
    <property type="entry name" value="AA_TRNA_LIGASE_II"/>
    <property type="match status" value="1"/>
</dbReference>
<dbReference type="PROSITE" id="PS51185">
    <property type="entry name" value="WHEP_TRS_2"/>
    <property type="match status" value="1"/>
</dbReference>
<comment type="similarity">
    <text evidence="2">Belongs to the class-II aminoacyl-tRNA synthetase family.</text>
</comment>
<gene>
    <name evidence="15" type="primary">HTS1_2</name>
    <name evidence="15" type="ORF">PGT21_027532</name>
</gene>
<feature type="compositionally biased region" description="Polar residues" evidence="12">
    <location>
        <begin position="114"/>
        <end position="133"/>
    </location>
</feature>
<feature type="region of interest" description="Disordered" evidence="12">
    <location>
        <begin position="1"/>
        <end position="93"/>
    </location>
</feature>
<dbReference type="SMART" id="SM00991">
    <property type="entry name" value="WHEP-TRS"/>
    <property type="match status" value="1"/>
</dbReference>
<organism evidence="15 16">
    <name type="scientific">Puccinia graminis f. sp. tritici</name>
    <dbReference type="NCBI Taxonomy" id="56615"/>
    <lineage>
        <taxon>Eukaryota</taxon>
        <taxon>Fungi</taxon>
        <taxon>Dikarya</taxon>
        <taxon>Basidiomycota</taxon>
        <taxon>Pucciniomycotina</taxon>
        <taxon>Pucciniomycetes</taxon>
        <taxon>Pucciniales</taxon>
        <taxon>Pucciniaceae</taxon>
        <taxon>Puccinia</taxon>
    </lineage>
</organism>
<feature type="region of interest" description="Disordered" evidence="12">
    <location>
        <begin position="442"/>
        <end position="477"/>
    </location>
</feature>
<keyword evidence="4" id="KW-0963">Cytoplasm</keyword>
<dbReference type="PANTHER" id="PTHR11476:SF7">
    <property type="entry name" value="HISTIDINE--TRNA LIGASE"/>
    <property type="match status" value="1"/>
</dbReference>
<comment type="caution">
    <text evidence="15">The sequence shown here is derived from an EMBL/GenBank/DDBJ whole genome shotgun (WGS) entry which is preliminary data.</text>
</comment>
<sequence length="647" mass="72534">MRKNPKSQKLHSETTNNQQPKNPRMNRNLIRTRILIRTSLNHHRIPPSSSSSPRRMASQSSEQQIEELNMKVKNQGDQVRSLKSAPSEQRDPTQIAQAIETLKNLKSELELLKGTSSTAQEPPKTKTSNQPHAKSTKKEVMTKFQLKVPKGTKDHHPKEMLIREKIFSTITRIFKLHGAVTIDTPVFELKEILSGKYGEDSKLIYDLQDQGGELCSLRYDLTVPFARFLAMNSKEYPSIKRYHIAKVYRRDQPAMTKGRMREFYQCDFDIAGATDPMIADAEVLTIACEVLEALEVGPFTIKLNHRKLLDGIFDLCGVPEDKFRAISSAVDKLDKMAWIDVRKEMTEEKGLDPQIADRIGEYVKLKGSEDLLAQLFEDQTLVANKTAKEGLEEMKLLMSYMNVFGIMPRISFDLSLARGLDYYTGVIYEAVVEGSAPPVKEATASAPMTTEEAVGGPSSKAPSRKAKRDETGEAAEIDDESQIGVGSIAAGGRYDNLVGMFSAGKDKIPCVGISFGVERIFSILKSKAAQNRIDNLRGKDVDVFVMSVGDGLLVERMKLCKELWDAGLSAEFMYKSKPKTQKQFEIVDRDQIRFAIILGPEELKSGHVRIKEQVGKESNLHAQDKSGVVVERSQMISLLKERLYNPS</sequence>
<keyword evidence="16" id="KW-1185">Reference proteome</keyword>
<dbReference type="InterPro" id="IPR000738">
    <property type="entry name" value="WHEP-TRS_dom"/>
</dbReference>
<feature type="compositionally biased region" description="Low complexity" evidence="12">
    <location>
        <begin position="46"/>
        <end position="61"/>
    </location>
</feature>
<evidence type="ECO:0000256" key="11">
    <source>
        <dbReference type="ARBA" id="ARBA00047639"/>
    </source>
</evidence>
<dbReference type="InterPro" id="IPR041715">
    <property type="entry name" value="HisRS-like_core"/>
</dbReference>
<dbReference type="SUPFAM" id="SSF55681">
    <property type="entry name" value="Class II aaRS and biotin synthetases"/>
    <property type="match status" value="1"/>
</dbReference>
<dbReference type="EMBL" id="VSWC01000105">
    <property type="protein sequence ID" value="KAA1087266.1"/>
    <property type="molecule type" value="Genomic_DNA"/>
</dbReference>